<proteinExistence type="predicted"/>
<dbReference type="GO" id="GO:0009380">
    <property type="term" value="C:excinuclease repair complex"/>
    <property type="evidence" value="ECO:0007669"/>
    <property type="project" value="TreeGrafter"/>
</dbReference>
<dbReference type="SUPFAM" id="SSF47781">
    <property type="entry name" value="RuvA domain 2-like"/>
    <property type="match status" value="1"/>
</dbReference>
<dbReference type="AlphaFoldDB" id="A0A3B0Y9A5"/>
<evidence type="ECO:0000256" key="1">
    <source>
        <dbReference type="ARBA" id="ARBA00023236"/>
    </source>
</evidence>
<dbReference type="GO" id="GO:0006281">
    <property type="term" value="P:DNA repair"/>
    <property type="evidence" value="ECO:0007669"/>
    <property type="project" value="InterPro"/>
</dbReference>
<dbReference type="SMART" id="SM00278">
    <property type="entry name" value="HhH1"/>
    <property type="match status" value="2"/>
</dbReference>
<dbReference type="EMBL" id="UOFM01000044">
    <property type="protein sequence ID" value="VAW72963.1"/>
    <property type="molecule type" value="Genomic_DNA"/>
</dbReference>
<dbReference type="PROSITE" id="PS50165">
    <property type="entry name" value="UVRC"/>
    <property type="match status" value="1"/>
</dbReference>
<dbReference type="Pfam" id="PF14520">
    <property type="entry name" value="HHH_5"/>
    <property type="match status" value="1"/>
</dbReference>
<dbReference type="InterPro" id="IPR010994">
    <property type="entry name" value="RuvA_2-like"/>
</dbReference>
<dbReference type="Pfam" id="PF08459">
    <property type="entry name" value="UvrC_RNaseH_dom"/>
    <property type="match status" value="1"/>
</dbReference>
<organism evidence="3">
    <name type="scientific">hydrothermal vent metagenome</name>
    <dbReference type="NCBI Taxonomy" id="652676"/>
    <lineage>
        <taxon>unclassified sequences</taxon>
        <taxon>metagenomes</taxon>
        <taxon>ecological metagenomes</taxon>
    </lineage>
</organism>
<dbReference type="InterPro" id="IPR038476">
    <property type="entry name" value="UvrC_RNase_H_dom_sf"/>
</dbReference>
<keyword evidence="1" id="KW-0742">SOS response</keyword>
<dbReference type="PANTHER" id="PTHR30562:SF1">
    <property type="entry name" value="UVRABC SYSTEM PROTEIN C"/>
    <property type="match status" value="1"/>
</dbReference>
<dbReference type="PANTHER" id="PTHR30562">
    <property type="entry name" value="UVRC/OXIDOREDUCTASE"/>
    <property type="match status" value="1"/>
</dbReference>
<reference evidence="3" key="1">
    <citation type="submission" date="2018-06" db="EMBL/GenBank/DDBJ databases">
        <authorList>
            <person name="Zhirakovskaya E."/>
        </authorList>
    </citation>
    <scope>NUCLEOTIDE SEQUENCE</scope>
</reference>
<name>A0A3B0Y9A5_9ZZZZ</name>
<dbReference type="Pfam" id="PF22920">
    <property type="entry name" value="UvrC_RNaseH"/>
    <property type="match status" value="1"/>
</dbReference>
<dbReference type="GO" id="GO:0009432">
    <property type="term" value="P:SOS response"/>
    <property type="evidence" value="ECO:0007669"/>
    <property type="project" value="UniProtKB-KW"/>
</dbReference>
<sequence length="281" mass="31424">MLMDALSEKAEHKVVLSSRVRGERARWLQMGVENARQALAARLGSQAGMQRRLHLLQQMLELDEAPRRIECFDISHSQGEGTVASCVVFDPEGPRKSDYRRFNISDITPGDDYAAMEQALLRRYTRLKKEDAVLPELLLIDGGKGQVSSAQKVMEELQISEILLVGVSKGPERRAGMEILHIPSQQRELDLPPDSPALHLVQQIRDEAHRFAITGHRQRRAKARNVSPLEGIPGVGPRRRQQLLKHFGGMQEVARAGVEDLGKVAGISHDLAQKIYDTFHG</sequence>
<dbReference type="Gene3D" id="1.10.150.20">
    <property type="entry name" value="5' to 3' exonuclease, C-terminal subdomain"/>
    <property type="match status" value="1"/>
</dbReference>
<feature type="domain" description="UvrC family homology region profile" evidence="2">
    <location>
        <begin position="1"/>
        <end position="154"/>
    </location>
</feature>
<dbReference type="FunFam" id="1.10.150.20:FF:000005">
    <property type="entry name" value="UvrABC system protein C"/>
    <property type="match status" value="1"/>
</dbReference>
<dbReference type="InterPro" id="IPR003583">
    <property type="entry name" value="Hlx-hairpin-Hlx_DNA-bd_motif"/>
</dbReference>
<dbReference type="InterPro" id="IPR001162">
    <property type="entry name" value="UvrC_RNase_H_dom"/>
</dbReference>
<keyword evidence="1" id="KW-0227">DNA damage</keyword>
<evidence type="ECO:0000313" key="3">
    <source>
        <dbReference type="EMBL" id="VAW72963.1"/>
    </source>
</evidence>
<dbReference type="GO" id="GO:0003677">
    <property type="term" value="F:DNA binding"/>
    <property type="evidence" value="ECO:0007669"/>
    <property type="project" value="InterPro"/>
</dbReference>
<protein>
    <submittedName>
        <fullName evidence="3">Excinuclease ABC subunit C</fullName>
    </submittedName>
</protein>
<dbReference type="Gene3D" id="3.30.420.340">
    <property type="entry name" value="UvrC, RNAse H endonuclease domain"/>
    <property type="match status" value="1"/>
</dbReference>
<accession>A0A3B0Y9A5</accession>
<dbReference type="GO" id="GO:0009381">
    <property type="term" value="F:excinuclease ABC activity"/>
    <property type="evidence" value="ECO:0007669"/>
    <property type="project" value="InterPro"/>
</dbReference>
<dbReference type="FunFam" id="3.30.420.340:FF:000001">
    <property type="entry name" value="UvrABC system protein C"/>
    <property type="match status" value="1"/>
</dbReference>
<gene>
    <name evidence="3" type="ORF">MNBD_GAMMA14-354</name>
</gene>
<dbReference type="InterPro" id="IPR050066">
    <property type="entry name" value="UvrABC_protein_C"/>
</dbReference>
<evidence type="ECO:0000259" key="2">
    <source>
        <dbReference type="PROSITE" id="PS50165"/>
    </source>
</evidence>